<evidence type="ECO:0000256" key="1">
    <source>
        <dbReference type="SAM" id="SignalP"/>
    </source>
</evidence>
<organism evidence="2 3">
    <name type="scientific">Prevotella melaninogenica</name>
    <dbReference type="NCBI Taxonomy" id="28132"/>
    <lineage>
        <taxon>Bacteria</taxon>
        <taxon>Pseudomonadati</taxon>
        <taxon>Bacteroidota</taxon>
        <taxon>Bacteroidia</taxon>
        <taxon>Bacteroidales</taxon>
        <taxon>Prevotellaceae</taxon>
        <taxon>Prevotella</taxon>
    </lineage>
</organism>
<protein>
    <recommendedName>
        <fullName evidence="4">Fimbrillin family protein</fullName>
    </recommendedName>
</protein>
<evidence type="ECO:0000313" key="3">
    <source>
        <dbReference type="Proteomes" id="UP000500843"/>
    </source>
</evidence>
<name>A0A7D4G8D8_9BACT</name>
<feature type="chain" id="PRO_5028879851" description="Fimbrillin family protein" evidence="1">
    <location>
        <begin position="29"/>
        <end position="523"/>
    </location>
</feature>
<dbReference type="CDD" id="cd13120">
    <property type="entry name" value="BF2867_like_N"/>
    <property type="match status" value="1"/>
</dbReference>
<evidence type="ECO:0000313" key="2">
    <source>
        <dbReference type="EMBL" id="QKH89175.1"/>
    </source>
</evidence>
<reference evidence="2 3" key="1">
    <citation type="submission" date="2020-05" db="EMBL/GenBank/DDBJ databases">
        <title>FDA dAtabase for Regulatory Grade micrObial Sequences (FDA-ARGOS): Supporting development and validation of Infectious Disease Dx tests.</title>
        <authorList>
            <person name="Moreno J."/>
            <person name="Tallon L."/>
            <person name="Sadzewicz L."/>
            <person name="Zhao X."/>
            <person name="Vavikolanu K."/>
            <person name="Mehta A."/>
            <person name="Aluvathingal J."/>
            <person name="Nadendla S."/>
            <person name="Myers T."/>
            <person name="Yan Y."/>
            <person name="Sichtig H."/>
        </authorList>
    </citation>
    <scope>NUCLEOTIDE SEQUENCE [LARGE SCALE GENOMIC DNA]</scope>
    <source>
        <strain evidence="2 3">FDAARGOS_760</strain>
    </source>
</reference>
<sequence>MKMKCQYLWALPVLALFTLASCSNDDTAQENNGKQKGTPAGMTEFAVKEATTRTMGVYSGLGIDFYWTQGDKLWINNTSSLVQSSDDDITGKAATAKFYFTGTYNASSYPVRYTGKGSNAGDKVTIKAEQKQATPNDGSHIGTDGDCGTATATRGADGKYGFTLSHKASYITFMPYYSYEFAEDVKVTQIKVTADEVLAGEFKFDDNGLDLASRTTVVNPGKSITLELNGGTNNGFTIPISPDYTKNAAIMVLAPGTYHNFTVEYRLYDQKTLVYGTVSKNYGQLTFHAGQNKKVVADLQVPNYSKDRFYMWDAAVGQNAWKNYENYQPILNEGVDSHYPTVSTDARWYNPALIPAKASRSAKDCPNANEMLWYCMYGDPHWDSSIWSTMKHLYDGGMWLKKRSVIAADQHKTLQQLKDAAPGGTDYTKAYPLSFKIYDLYVKDNMSVILGKPTNSSDYIFLPTTGFYHAGDGKLQRVGNRGYYWSSTPRQDGGLNAYNLYVQRDRVHVGYGDRTNAHCLWPE</sequence>
<dbReference type="AlphaFoldDB" id="A0A7D4G8D8"/>
<keyword evidence="1" id="KW-0732">Signal</keyword>
<gene>
    <name evidence="2" type="ORF">FIU21_09600</name>
</gene>
<evidence type="ECO:0008006" key="4">
    <source>
        <dbReference type="Google" id="ProtNLM"/>
    </source>
</evidence>
<accession>A0A7D4G8D8</accession>
<proteinExistence type="predicted"/>
<dbReference type="PROSITE" id="PS51257">
    <property type="entry name" value="PROKAR_LIPOPROTEIN"/>
    <property type="match status" value="1"/>
</dbReference>
<dbReference type="Proteomes" id="UP000500843">
    <property type="component" value="Chromosome 2"/>
</dbReference>
<feature type="signal peptide" evidence="1">
    <location>
        <begin position="1"/>
        <end position="28"/>
    </location>
</feature>
<dbReference type="RefSeq" id="WP_004361343.1">
    <property type="nucleotide sequence ID" value="NZ_CP054011.1"/>
</dbReference>
<dbReference type="EMBL" id="CP054011">
    <property type="protein sequence ID" value="QKH89175.1"/>
    <property type="molecule type" value="Genomic_DNA"/>
</dbReference>